<protein>
    <recommendedName>
        <fullName evidence="11">Nickel import system ATP-binding protein NikD</fullName>
        <ecNumber evidence="10">7.2.2.11</ecNumber>
    </recommendedName>
</protein>
<evidence type="ECO:0000256" key="2">
    <source>
        <dbReference type="ARBA" id="ARBA00022448"/>
    </source>
</evidence>
<reference evidence="14 15" key="1">
    <citation type="submission" date="2018-10" db="EMBL/GenBank/DDBJ databases">
        <title>Co-occurring genomic capacity for anaerobic methane metabolism and dissimilatory sulfite reduction discovered in the Korarchaeota.</title>
        <authorList>
            <person name="Mckay L.J."/>
            <person name="Dlakic M."/>
            <person name="Fields M.W."/>
            <person name="Delmont T.O."/>
            <person name="Eren A.M."/>
            <person name="Jay Z.J."/>
            <person name="Klingelsmith K.B."/>
            <person name="Rusch D.B."/>
            <person name="Inskeep W.P."/>
        </authorList>
    </citation>
    <scope>NUCLEOTIDE SEQUENCE [LARGE SCALE GENOMIC DNA]</scope>
    <source>
        <strain evidence="14 15">WS</strain>
    </source>
</reference>
<dbReference type="FunFam" id="3.40.50.300:FF:000016">
    <property type="entry name" value="Oligopeptide ABC transporter ATP-binding component"/>
    <property type="match status" value="1"/>
</dbReference>
<dbReference type="Gene3D" id="3.40.50.300">
    <property type="entry name" value="P-loop containing nucleotide triphosphate hydrolases"/>
    <property type="match status" value="1"/>
</dbReference>
<evidence type="ECO:0000256" key="4">
    <source>
        <dbReference type="ARBA" id="ARBA00022741"/>
    </source>
</evidence>
<dbReference type="CDD" id="cd03257">
    <property type="entry name" value="ABC_NikE_OppD_transporters"/>
    <property type="match status" value="1"/>
</dbReference>
<dbReference type="EC" id="7.2.2.11" evidence="10"/>
<dbReference type="PROSITE" id="PS50893">
    <property type="entry name" value="ABC_TRANSPORTER_2"/>
    <property type="match status" value="1"/>
</dbReference>
<sequence length="320" mass="35541">MEPLLQIKDLRTYFFTSRGKVRAVDGVDLSLYEREVLAVVGETGCGKSTLGLSIMRLVPYPGRIVGGEIFFKGRDLLKVDESELRKIRGKEIAMIFQNPSKALNPVYKVGYQIAEMPRYHLGAPMRKAWEFAVDLLRKVKIPDPEVKASSYPHSLSGGMKQRSLIAMMISLKPSLLIADEPTTALDVTVQAQIMDLLREIREEVGMAVMLITHNIGLVAEESDRVAVMYAGKIVEVGATPDVLEDPLHPYTKGLLSSLPSRRGRKERVPSIPGNVPDLINPPSGCRFNPRCPYKLDICDKEEPELSEVRRGHLVSCFAVG</sequence>
<keyword evidence="5 14" id="KW-0067">ATP-binding</keyword>
<evidence type="ECO:0000256" key="10">
    <source>
        <dbReference type="ARBA" id="ARBA00039098"/>
    </source>
</evidence>
<keyword evidence="8" id="KW-0472">Membrane</keyword>
<evidence type="ECO:0000256" key="11">
    <source>
        <dbReference type="ARBA" id="ARBA00044143"/>
    </source>
</evidence>
<dbReference type="SMART" id="SM00382">
    <property type="entry name" value="AAA"/>
    <property type="match status" value="1"/>
</dbReference>
<dbReference type="RefSeq" id="WP_125742278.1">
    <property type="nucleotide sequence ID" value="NZ_RCOR01000037.1"/>
</dbReference>
<dbReference type="PANTHER" id="PTHR43297">
    <property type="entry name" value="OLIGOPEPTIDE TRANSPORT ATP-BINDING PROTEIN APPD"/>
    <property type="match status" value="1"/>
</dbReference>
<dbReference type="InterPro" id="IPR003439">
    <property type="entry name" value="ABC_transporter-like_ATP-bd"/>
</dbReference>
<keyword evidence="6" id="KW-1278">Translocase</keyword>
<evidence type="ECO:0000256" key="1">
    <source>
        <dbReference type="ARBA" id="ARBA00004202"/>
    </source>
</evidence>
<evidence type="ECO:0000313" key="15">
    <source>
        <dbReference type="Proteomes" id="UP000278149"/>
    </source>
</evidence>
<comment type="subunit">
    <text evidence="9">The complex is composed of two ATP-binding proteins (NikD and NikE), two transmembrane proteins (NikB and NikC) and a solute-binding protein (NikA).</text>
</comment>
<gene>
    <name evidence="14" type="ORF">D9Q81_07020</name>
</gene>
<comment type="caution">
    <text evidence="14">The sequence shown here is derived from an EMBL/GenBank/DDBJ whole genome shotgun (WGS) entry which is preliminary data.</text>
</comment>
<dbReference type="GO" id="GO:0005524">
    <property type="term" value="F:ATP binding"/>
    <property type="evidence" value="ECO:0007669"/>
    <property type="project" value="UniProtKB-KW"/>
</dbReference>
<evidence type="ECO:0000256" key="9">
    <source>
        <dbReference type="ARBA" id="ARBA00038669"/>
    </source>
</evidence>
<keyword evidence="2" id="KW-0813">Transport</keyword>
<dbReference type="InterPro" id="IPR003593">
    <property type="entry name" value="AAA+_ATPase"/>
</dbReference>
<comment type="subcellular location">
    <subcellularLocation>
        <location evidence="1">Cell membrane</location>
        <topology evidence="1">Peripheral membrane protein</topology>
    </subcellularLocation>
</comment>
<dbReference type="InterPro" id="IPR027417">
    <property type="entry name" value="P-loop_NTPase"/>
</dbReference>
<name>A0A429G2H9_9CREN</name>
<keyword evidence="4" id="KW-0547">Nucleotide-binding</keyword>
<evidence type="ECO:0000256" key="8">
    <source>
        <dbReference type="ARBA" id="ARBA00023136"/>
    </source>
</evidence>
<dbReference type="InterPro" id="IPR050388">
    <property type="entry name" value="ABC_Ni/Peptide_Import"/>
</dbReference>
<dbReference type="Pfam" id="PF00005">
    <property type="entry name" value="ABC_tran"/>
    <property type="match status" value="1"/>
</dbReference>
<dbReference type="GO" id="GO:0015413">
    <property type="term" value="F:ABC-type nickel transporter activity"/>
    <property type="evidence" value="ECO:0007669"/>
    <property type="project" value="UniProtKB-EC"/>
</dbReference>
<dbReference type="PANTHER" id="PTHR43297:SF13">
    <property type="entry name" value="NICKEL ABC TRANSPORTER, ATP-BINDING PROTEIN"/>
    <property type="match status" value="1"/>
</dbReference>
<evidence type="ECO:0000256" key="7">
    <source>
        <dbReference type="ARBA" id="ARBA00023065"/>
    </source>
</evidence>
<organism evidence="14 15">
    <name type="scientific">Candidatus Korarchaeum cryptofilum</name>
    <dbReference type="NCBI Taxonomy" id="498846"/>
    <lineage>
        <taxon>Archaea</taxon>
        <taxon>Thermoproteota</taxon>
        <taxon>Candidatus Korarchaeia</taxon>
        <taxon>Candidatus Korarchaeales</taxon>
        <taxon>Candidatus Korarchaeaceae</taxon>
        <taxon>Candidatus Korarchaeum</taxon>
    </lineage>
</organism>
<dbReference type="GO" id="GO:0005886">
    <property type="term" value="C:plasma membrane"/>
    <property type="evidence" value="ECO:0007669"/>
    <property type="project" value="UniProtKB-SubCell"/>
</dbReference>
<dbReference type="NCBIfam" id="TIGR01727">
    <property type="entry name" value="oligo_HPY"/>
    <property type="match status" value="1"/>
</dbReference>
<comment type="catalytic activity">
    <reaction evidence="12">
        <text>Ni(2+)(out) + ATP + H2O = Ni(2+)(in) + ADP + phosphate + H(+)</text>
        <dbReference type="Rhea" id="RHEA:15557"/>
        <dbReference type="ChEBI" id="CHEBI:15377"/>
        <dbReference type="ChEBI" id="CHEBI:15378"/>
        <dbReference type="ChEBI" id="CHEBI:30616"/>
        <dbReference type="ChEBI" id="CHEBI:43474"/>
        <dbReference type="ChEBI" id="CHEBI:49786"/>
        <dbReference type="ChEBI" id="CHEBI:456216"/>
        <dbReference type="EC" id="7.2.2.11"/>
    </reaction>
    <physiologicalReaction direction="left-to-right" evidence="12">
        <dbReference type="Rhea" id="RHEA:15558"/>
    </physiologicalReaction>
</comment>
<dbReference type="EMBL" id="RCOR01000037">
    <property type="protein sequence ID" value="RSN68027.1"/>
    <property type="molecule type" value="Genomic_DNA"/>
</dbReference>
<dbReference type="Proteomes" id="UP000278149">
    <property type="component" value="Unassembled WGS sequence"/>
</dbReference>
<feature type="domain" description="ABC transporter" evidence="13">
    <location>
        <begin position="5"/>
        <end position="255"/>
    </location>
</feature>
<dbReference type="InterPro" id="IPR013563">
    <property type="entry name" value="Oligopep_ABC_C"/>
</dbReference>
<evidence type="ECO:0000259" key="13">
    <source>
        <dbReference type="PROSITE" id="PS50893"/>
    </source>
</evidence>
<keyword evidence="3" id="KW-1003">Cell membrane</keyword>
<proteinExistence type="predicted"/>
<dbReference type="Pfam" id="PF08352">
    <property type="entry name" value="oligo_HPY"/>
    <property type="match status" value="1"/>
</dbReference>
<evidence type="ECO:0000256" key="12">
    <source>
        <dbReference type="ARBA" id="ARBA00048610"/>
    </source>
</evidence>
<dbReference type="AlphaFoldDB" id="A0A429G2H9"/>
<dbReference type="GO" id="GO:0015833">
    <property type="term" value="P:peptide transport"/>
    <property type="evidence" value="ECO:0007669"/>
    <property type="project" value="InterPro"/>
</dbReference>
<evidence type="ECO:0000256" key="6">
    <source>
        <dbReference type="ARBA" id="ARBA00022967"/>
    </source>
</evidence>
<accession>A0A429G2H9</accession>
<dbReference type="SUPFAM" id="SSF52540">
    <property type="entry name" value="P-loop containing nucleoside triphosphate hydrolases"/>
    <property type="match status" value="1"/>
</dbReference>
<evidence type="ECO:0000313" key="14">
    <source>
        <dbReference type="EMBL" id="RSN68027.1"/>
    </source>
</evidence>
<dbReference type="GO" id="GO:0016887">
    <property type="term" value="F:ATP hydrolysis activity"/>
    <property type="evidence" value="ECO:0007669"/>
    <property type="project" value="InterPro"/>
</dbReference>
<evidence type="ECO:0000256" key="5">
    <source>
        <dbReference type="ARBA" id="ARBA00022840"/>
    </source>
</evidence>
<keyword evidence="7" id="KW-0406">Ion transport</keyword>
<evidence type="ECO:0000256" key="3">
    <source>
        <dbReference type="ARBA" id="ARBA00022475"/>
    </source>
</evidence>